<sequence>MPKGRKDSSFEGREKVEVDVDRMLSEGMGASTLGEGPTNQVDEARDLPKEEPPFHTKR</sequence>
<dbReference type="AlphaFoldDB" id="A0A4R6TVW2"/>
<organism evidence="2 3">
    <name type="scientific">Aureibacillus halotolerans</name>
    <dbReference type="NCBI Taxonomy" id="1508390"/>
    <lineage>
        <taxon>Bacteria</taxon>
        <taxon>Bacillati</taxon>
        <taxon>Bacillota</taxon>
        <taxon>Bacilli</taxon>
        <taxon>Bacillales</taxon>
        <taxon>Bacillaceae</taxon>
        <taxon>Aureibacillus</taxon>
    </lineage>
</organism>
<feature type="compositionally biased region" description="Basic and acidic residues" evidence="1">
    <location>
        <begin position="42"/>
        <end position="58"/>
    </location>
</feature>
<proteinExistence type="predicted"/>
<reference evidence="2 3" key="1">
    <citation type="submission" date="2019-03" db="EMBL/GenBank/DDBJ databases">
        <title>Genomic Encyclopedia of Type Strains, Phase IV (KMG-IV): sequencing the most valuable type-strain genomes for metagenomic binning, comparative biology and taxonomic classification.</title>
        <authorList>
            <person name="Goeker M."/>
        </authorList>
    </citation>
    <scope>NUCLEOTIDE SEQUENCE [LARGE SCALE GENOMIC DNA]</scope>
    <source>
        <strain evidence="2 3">DSM 28697</strain>
    </source>
</reference>
<evidence type="ECO:0000256" key="1">
    <source>
        <dbReference type="SAM" id="MobiDB-lite"/>
    </source>
</evidence>
<evidence type="ECO:0000313" key="2">
    <source>
        <dbReference type="EMBL" id="TDQ35406.1"/>
    </source>
</evidence>
<dbReference type="Proteomes" id="UP000295632">
    <property type="component" value="Unassembled WGS sequence"/>
</dbReference>
<protein>
    <submittedName>
        <fullName evidence="2">Uncharacterized protein</fullName>
    </submittedName>
</protein>
<name>A0A4R6TVW2_9BACI</name>
<feature type="region of interest" description="Disordered" evidence="1">
    <location>
        <begin position="24"/>
        <end position="58"/>
    </location>
</feature>
<keyword evidence="3" id="KW-1185">Reference proteome</keyword>
<accession>A0A4R6TVW2</accession>
<gene>
    <name evidence="2" type="ORF">EV213_12123</name>
</gene>
<comment type="caution">
    <text evidence="2">The sequence shown here is derived from an EMBL/GenBank/DDBJ whole genome shotgun (WGS) entry which is preliminary data.</text>
</comment>
<dbReference type="RefSeq" id="WP_166639396.1">
    <property type="nucleotide sequence ID" value="NZ_SNYJ01000021.1"/>
</dbReference>
<evidence type="ECO:0000313" key="3">
    <source>
        <dbReference type="Proteomes" id="UP000295632"/>
    </source>
</evidence>
<dbReference type="EMBL" id="SNYJ01000021">
    <property type="protein sequence ID" value="TDQ35406.1"/>
    <property type="molecule type" value="Genomic_DNA"/>
</dbReference>